<organism evidence="2 3">
    <name type="scientific">Acidianus manzaensis</name>
    <dbReference type="NCBI Taxonomy" id="282676"/>
    <lineage>
        <taxon>Archaea</taxon>
        <taxon>Thermoproteota</taxon>
        <taxon>Thermoprotei</taxon>
        <taxon>Sulfolobales</taxon>
        <taxon>Sulfolobaceae</taxon>
        <taxon>Acidianus</taxon>
    </lineage>
</organism>
<dbReference type="InterPro" id="IPR004360">
    <property type="entry name" value="Glyas_Fos-R_dOase_dom"/>
</dbReference>
<dbReference type="AlphaFoldDB" id="A0A1W6JWS8"/>
<keyword evidence="3" id="KW-1185">Reference proteome</keyword>
<dbReference type="OrthoDB" id="37941at2157"/>
<feature type="domain" description="VOC" evidence="1">
    <location>
        <begin position="8"/>
        <end position="122"/>
    </location>
</feature>
<dbReference type="SUPFAM" id="SSF54593">
    <property type="entry name" value="Glyoxalase/Bleomycin resistance protein/Dihydroxybiphenyl dioxygenase"/>
    <property type="match status" value="2"/>
</dbReference>
<evidence type="ECO:0000313" key="3">
    <source>
        <dbReference type="Proteomes" id="UP000193404"/>
    </source>
</evidence>
<dbReference type="RefSeq" id="WP_148690454.1">
    <property type="nucleotide sequence ID" value="NZ_CP020477.1"/>
</dbReference>
<protein>
    <submittedName>
        <fullName evidence="2">Catechol 1,2-dioxygenase</fullName>
    </submittedName>
</protein>
<dbReference type="InterPro" id="IPR029068">
    <property type="entry name" value="Glyas_Bleomycin-R_OHBP_Dase"/>
</dbReference>
<sequence>MVNKILSQLVNVEVVTPKIDDTLWFFKDILGLNEIGRKGRSVYLRGWEDWYTYSLKVTESDTAGVREITWRAYSEQDLMEAVKIINSYGLGLGWDDGEPDMGVGKGYKFVLPSGQIGKIVWDLKLWRASGNLRSGYKARPMKKLPQGMQAKDLSHIFIFAYNDSALAKSIELLKKLTFKVNEILKEGDHTIAYWMAVNGTAHDLAISLDPSGVPGRLNHVTFNVDYADDLLRAADAYSDYGLEIVGGPLRHGITDSHSLYVKEPGGNIIELLHGGYINTVPDWEPVVWDTKEDENRWLYYWGHVTEAFWNGSPIPPNKVLDEIKEIARQKLGAKI</sequence>
<proteinExistence type="predicted"/>
<reference evidence="2 3" key="1">
    <citation type="submission" date="2017-03" db="EMBL/GenBank/DDBJ databases">
        <title>Sulfur activation and transportation mechanism of thermophilic Archaea Acidianus manzaensis YN-25.</title>
        <authorList>
            <person name="Ma Y."/>
            <person name="Yang Y."/>
            <person name="Xia J."/>
        </authorList>
    </citation>
    <scope>NUCLEOTIDE SEQUENCE [LARGE SCALE GENOMIC DNA]</scope>
    <source>
        <strain evidence="2 3">YN-25</strain>
    </source>
</reference>
<dbReference type="InterPro" id="IPR037523">
    <property type="entry name" value="VOC_core"/>
</dbReference>
<evidence type="ECO:0000259" key="1">
    <source>
        <dbReference type="PROSITE" id="PS51819"/>
    </source>
</evidence>
<dbReference type="GeneID" id="41589418"/>
<dbReference type="PROSITE" id="PS51819">
    <property type="entry name" value="VOC"/>
    <property type="match status" value="2"/>
</dbReference>
<dbReference type="EMBL" id="CP020477">
    <property type="protein sequence ID" value="ARM74707.1"/>
    <property type="molecule type" value="Genomic_DNA"/>
</dbReference>
<feature type="domain" description="VOC" evidence="1">
    <location>
        <begin position="155"/>
        <end position="274"/>
    </location>
</feature>
<name>A0A1W6JWS8_9CREN</name>
<keyword evidence="2" id="KW-0560">Oxidoreductase</keyword>
<dbReference type="GO" id="GO:0051213">
    <property type="term" value="F:dioxygenase activity"/>
    <property type="evidence" value="ECO:0007669"/>
    <property type="project" value="UniProtKB-KW"/>
</dbReference>
<dbReference type="Gene3D" id="3.10.180.10">
    <property type="entry name" value="2,3-Dihydroxybiphenyl 1,2-Dioxygenase, domain 1"/>
    <property type="match status" value="2"/>
</dbReference>
<dbReference type="Pfam" id="PF00903">
    <property type="entry name" value="Glyoxalase"/>
    <property type="match status" value="1"/>
</dbReference>
<keyword evidence="2" id="KW-0223">Dioxygenase</keyword>
<dbReference type="STRING" id="282676.B6F84_00830"/>
<gene>
    <name evidence="2" type="ORF">B6F84_00830</name>
</gene>
<dbReference type="Proteomes" id="UP000193404">
    <property type="component" value="Chromosome"/>
</dbReference>
<dbReference type="KEGG" id="aman:B6F84_00830"/>
<accession>A0A1W6JWS8</accession>
<evidence type="ECO:0000313" key="2">
    <source>
        <dbReference type="EMBL" id="ARM74707.1"/>
    </source>
</evidence>